<organism evidence="1 2">
    <name type="scientific">Macroventuria anomochaeta</name>
    <dbReference type="NCBI Taxonomy" id="301207"/>
    <lineage>
        <taxon>Eukaryota</taxon>
        <taxon>Fungi</taxon>
        <taxon>Dikarya</taxon>
        <taxon>Ascomycota</taxon>
        <taxon>Pezizomycotina</taxon>
        <taxon>Dothideomycetes</taxon>
        <taxon>Pleosporomycetidae</taxon>
        <taxon>Pleosporales</taxon>
        <taxon>Pleosporineae</taxon>
        <taxon>Didymellaceae</taxon>
        <taxon>Macroventuria</taxon>
    </lineage>
</organism>
<reference evidence="1" key="1">
    <citation type="journal article" date="2020" name="Stud. Mycol.">
        <title>101 Dothideomycetes genomes: a test case for predicting lifestyles and emergence of pathogens.</title>
        <authorList>
            <person name="Haridas S."/>
            <person name="Albert R."/>
            <person name="Binder M."/>
            <person name="Bloem J."/>
            <person name="Labutti K."/>
            <person name="Salamov A."/>
            <person name="Andreopoulos B."/>
            <person name="Baker S."/>
            <person name="Barry K."/>
            <person name="Bills G."/>
            <person name="Bluhm B."/>
            <person name="Cannon C."/>
            <person name="Castanera R."/>
            <person name="Culley D."/>
            <person name="Daum C."/>
            <person name="Ezra D."/>
            <person name="Gonzalez J."/>
            <person name="Henrissat B."/>
            <person name="Kuo A."/>
            <person name="Liang C."/>
            <person name="Lipzen A."/>
            <person name="Lutzoni F."/>
            <person name="Magnuson J."/>
            <person name="Mondo S."/>
            <person name="Nolan M."/>
            <person name="Ohm R."/>
            <person name="Pangilinan J."/>
            <person name="Park H.-J."/>
            <person name="Ramirez L."/>
            <person name="Alfaro M."/>
            <person name="Sun H."/>
            <person name="Tritt A."/>
            <person name="Yoshinaga Y."/>
            <person name="Zwiers L.-H."/>
            <person name="Turgeon B."/>
            <person name="Goodwin S."/>
            <person name="Spatafora J."/>
            <person name="Crous P."/>
            <person name="Grigoriev I."/>
        </authorList>
    </citation>
    <scope>NUCLEOTIDE SEQUENCE</scope>
    <source>
        <strain evidence="1">CBS 525.71</strain>
    </source>
</reference>
<proteinExistence type="predicted"/>
<gene>
    <name evidence="1" type="ORF">BU25DRAFT_189652</name>
</gene>
<sequence length="92" mass="10249">MFHAVVWQMSLRGCLLASVLFGRVLIRPASLVGSRTLLLSSLMEQGGKSRNVDGLLRLTTCHSLEVVKAAFADISYIYQERSRYFHSTVSVC</sequence>
<dbReference type="Proteomes" id="UP000799754">
    <property type="component" value="Unassembled WGS sequence"/>
</dbReference>
<evidence type="ECO:0000313" key="2">
    <source>
        <dbReference type="Proteomes" id="UP000799754"/>
    </source>
</evidence>
<protein>
    <submittedName>
        <fullName evidence="1">Uncharacterized protein</fullName>
    </submittedName>
</protein>
<accession>A0ACB6SB97</accession>
<name>A0ACB6SB97_9PLEO</name>
<dbReference type="EMBL" id="MU006704">
    <property type="protein sequence ID" value="KAF2631486.1"/>
    <property type="molecule type" value="Genomic_DNA"/>
</dbReference>
<keyword evidence="2" id="KW-1185">Reference proteome</keyword>
<comment type="caution">
    <text evidence="1">The sequence shown here is derived from an EMBL/GenBank/DDBJ whole genome shotgun (WGS) entry which is preliminary data.</text>
</comment>
<evidence type="ECO:0000313" key="1">
    <source>
        <dbReference type="EMBL" id="KAF2631486.1"/>
    </source>
</evidence>